<keyword evidence="6" id="KW-1185">Reference proteome</keyword>
<dbReference type="InterPro" id="IPR018771">
    <property type="entry name" value="PocR_dom"/>
</dbReference>
<dbReference type="PROSITE" id="PS01124">
    <property type="entry name" value="HTH_ARAC_FAMILY_2"/>
    <property type="match status" value="1"/>
</dbReference>
<keyword evidence="1" id="KW-0805">Transcription regulation</keyword>
<dbReference type="SUPFAM" id="SSF46689">
    <property type="entry name" value="Homeodomain-like"/>
    <property type="match status" value="2"/>
</dbReference>
<dbReference type="PANTHER" id="PTHR43280:SF2">
    <property type="entry name" value="HTH-TYPE TRANSCRIPTIONAL REGULATOR EXSA"/>
    <property type="match status" value="1"/>
</dbReference>
<dbReference type="InterPro" id="IPR020449">
    <property type="entry name" value="Tscrpt_reg_AraC-type_HTH"/>
</dbReference>
<keyword evidence="2" id="KW-0238">DNA-binding</keyword>
<dbReference type="PROSITE" id="PS00041">
    <property type="entry name" value="HTH_ARAC_FAMILY_1"/>
    <property type="match status" value="1"/>
</dbReference>
<dbReference type="InterPro" id="IPR009057">
    <property type="entry name" value="Homeodomain-like_sf"/>
</dbReference>
<dbReference type="EMBL" id="LKET01000029">
    <property type="protein sequence ID" value="KPU44525.1"/>
    <property type="molecule type" value="Genomic_DNA"/>
</dbReference>
<dbReference type="RefSeq" id="WP_054874680.1">
    <property type="nucleotide sequence ID" value="NZ_LKET01000029.1"/>
</dbReference>
<dbReference type="Gene3D" id="1.10.10.60">
    <property type="entry name" value="Homeodomain-like"/>
    <property type="match status" value="2"/>
</dbReference>
<feature type="domain" description="HTH araC/xylS-type" evidence="4">
    <location>
        <begin position="315"/>
        <end position="413"/>
    </location>
</feature>
<dbReference type="AlphaFoldDB" id="A0A0P8W9Y1"/>
<evidence type="ECO:0000259" key="4">
    <source>
        <dbReference type="PROSITE" id="PS01124"/>
    </source>
</evidence>
<dbReference type="InterPro" id="IPR018062">
    <property type="entry name" value="HTH_AraC-typ_CS"/>
</dbReference>
<evidence type="ECO:0000256" key="3">
    <source>
        <dbReference type="ARBA" id="ARBA00023163"/>
    </source>
</evidence>
<dbReference type="Proteomes" id="UP000050326">
    <property type="component" value="Unassembled WGS sequence"/>
</dbReference>
<comment type="caution">
    <text evidence="5">The sequence shown here is derived from an EMBL/GenBank/DDBJ whole genome shotgun (WGS) entry which is preliminary data.</text>
</comment>
<dbReference type="PRINTS" id="PR00032">
    <property type="entry name" value="HTHARAC"/>
</dbReference>
<sequence length="414" mass="47243">MITLDEKSIREHLIMYNKVSGISCFSIDETGKTLHHEGITCQYCEKFRELSGDKCSCDAAHLYAAKQAEKLGEPYVYFCPAGLVHWTAPIVIKGMFRGALLAGPVQMNLPDDYMIDNIIEANQFNISNRGILLAYVRLVPIVEPERVRYLAEMLYVVAKDIMEDESRVLTERKKFYLEQAAINEGIQDAKARQEHISEYYPAEMETELVAKVKRGDKIGAKTILNELMGHVLFNNGNNLEVTKARVLELMIVLSRAAVEGGGNMEMIFGLKLKYLNEIYELGTVEGLCEWMIKILERFTDSVYTVENENNSYIVQKAISYINENYMNDISLESVSEFVYLSTSYFSRLFKKETGVNFTDYLNKVRVEESKKYLADLKIPLSEIANMVGFTDQSYFTKVFKKIEGVSPGQFRKMG</sequence>
<dbReference type="Pfam" id="PF10114">
    <property type="entry name" value="PocR"/>
    <property type="match status" value="1"/>
</dbReference>
<name>A0A0P8W9Y1_9CLOT</name>
<dbReference type="GO" id="GO:0043565">
    <property type="term" value="F:sequence-specific DNA binding"/>
    <property type="evidence" value="ECO:0007669"/>
    <property type="project" value="InterPro"/>
</dbReference>
<dbReference type="OrthoDB" id="1410840at2"/>
<accession>A0A0P8W9Y1</accession>
<keyword evidence="3" id="KW-0804">Transcription</keyword>
<evidence type="ECO:0000256" key="1">
    <source>
        <dbReference type="ARBA" id="ARBA00023015"/>
    </source>
</evidence>
<proteinExistence type="predicted"/>
<dbReference type="InterPro" id="IPR018060">
    <property type="entry name" value="HTH_AraC"/>
</dbReference>
<organism evidence="5 6">
    <name type="scientific">Oxobacter pfennigii</name>
    <dbReference type="NCBI Taxonomy" id="36849"/>
    <lineage>
        <taxon>Bacteria</taxon>
        <taxon>Bacillati</taxon>
        <taxon>Bacillota</taxon>
        <taxon>Clostridia</taxon>
        <taxon>Eubacteriales</taxon>
        <taxon>Clostridiaceae</taxon>
        <taxon>Oxobacter</taxon>
    </lineage>
</organism>
<protein>
    <submittedName>
        <fullName evidence="5">HTH-type transcriptional regulator YesS</fullName>
    </submittedName>
</protein>
<evidence type="ECO:0000313" key="5">
    <source>
        <dbReference type="EMBL" id="KPU44525.1"/>
    </source>
</evidence>
<dbReference type="Pfam" id="PF12833">
    <property type="entry name" value="HTH_18"/>
    <property type="match status" value="1"/>
</dbReference>
<dbReference type="GO" id="GO:0003700">
    <property type="term" value="F:DNA-binding transcription factor activity"/>
    <property type="evidence" value="ECO:0007669"/>
    <property type="project" value="InterPro"/>
</dbReference>
<dbReference type="SMART" id="SM00342">
    <property type="entry name" value="HTH_ARAC"/>
    <property type="match status" value="1"/>
</dbReference>
<dbReference type="PANTHER" id="PTHR43280">
    <property type="entry name" value="ARAC-FAMILY TRANSCRIPTIONAL REGULATOR"/>
    <property type="match status" value="1"/>
</dbReference>
<gene>
    <name evidence="5" type="primary">yesS_1</name>
    <name evidence="5" type="ORF">OXPF_16080</name>
</gene>
<reference evidence="5 6" key="1">
    <citation type="submission" date="2015-09" db="EMBL/GenBank/DDBJ databases">
        <title>Genome sequence of Oxobacter pfennigii DSM 3222.</title>
        <authorList>
            <person name="Poehlein A."/>
            <person name="Bengelsdorf F.R."/>
            <person name="Schiel-Bengelsdorf B."/>
            <person name="Duerre P."/>
            <person name="Daniel R."/>
        </authorList>
    </citation>
    <scope>NUCLEOTIDE SEQUENCE [LARGE SCALE GENOMIC DNA]</scope>
    <source>
        <strain evidence="5 6">DSM 3222</strain>
    </source>
</reference>
<evidence type="ECO:0000313" key="6">
    <source>
        <dbReference type="Proteomes" id="UP000050326"/>
    </source>
</evidence>
<dbReference type="STRING" id="36849.OXPF_16080"/>
<evidence type="ECO:0000256" key="2">
    <source>
        <dbReference type="ARBA" id="ARBA00023125"/>
    </source>
</evidence>